<sequence length="138" mass="15724">MGRHSSETTMIGTSIALLQERFRQLQKDKQRREKKELLSLLSDSNRVNTSSIMHLESNRSSNSRDLNPDSLSLGLNSSSAGKQVDIHEARALKSANYPTDYETQFDPFLISGLSHCFDQLRISNPWYNCKINGCIVWF</sequence>
<dbReference type="AlphaFoldDB" id="A0AAV6N0X6"/>
<comment type="caution">
    <text evidence="2">The sequence shown here is derived from an EMBL/GenBank/DDBJ whole genome shotgun (WGS) entry which is preliminary data.</text>
</comment>
<dbReference type="PANTHER" id="PTHR34570:SF20">
    <property type="entry name" value="MYB-CC TYPE TRANSCRIPTION FACTOR LHEQLE-CONTAINING DOMAIN-CONTAINING PROTEIN"/>
    <property type="match status" value="1"/>
</dbReference>
<keyword evidence="3" id="KW-1185">Reference proteome</keyword>
<name>A0AAV6N0X6_9ROSI</name>
<dbReference type="EMBL" id="JAGKQH010000011">
    <property type="protein sequence ID" value="KAG6589104.1"/>
    <property type="molecule type" value="Genomic_DNA"/>
</dbReference>
<evidence type="ECO:0000313" key="3">
    <source>
        <dbReference type="Proteomes" id="UP000685013"/>
    </source>
</evidence>
<dbReference type="Proteomes" id="UP000685013">
    <property type="component" value="Chromosome 11"/>
</dbReference>
<dbReference type="PANTHER" id="PTHR34570">
    <property type="entry name" value="OS03G0593100 PROTEIN"/>
    <property type="match status" value="1"/>
</dbReference>
<organism evidence="2 3">
    <name type="scientific">Cucurbita argyrosperma subsp. sororia</name>
    <dbReference type="NCBI Taxonomy" id="37648"/>
    <lineage>
        <taxon>Eukaryota</taxon>
        <taxon>Viridiplantae</taxon>
        <taxon>Streptophyta</taxon>
        <taxon>Embryophyta</taxon>
        <taxon>Tracheophyta</taxon>
        <taxon>Spermatophyta</taxon>
        <taxon>Magnoliopsida</taxon>
        <taxon>eudicotyledons</taxon>
        <taxon>Gunneridae</taxon>
        <taxon>Pentapetalae</taxon>
        <taxon>rosids</taxon>
        <taxon>fabids</taxon>
        <taxon>Cucurbitales</taxon>
        <taxon>Cucurbitaceae</taxon>
        <taxon>Cucurbiteae</taxon>
        <taxon>Cucurbita</taxon>
    </lineage>
</organism>
<feature type="non-terminal residue" evidence="2">
    <location>
        <position position="1"/>
    </location>
</feature>
<evidence type="ECO:0000313" key="2">
    <source>
        <dbReference type="EMBL" id="KAG6589104.1"/>
    </source>
</evidence>
<feature type="compositionally biased region" description="Polar residues" evidence="1">
    <location>
        <begin position="51"/>
        <end position="64"/>
    </location>
</feature>
<accession>A0AAV6N0X6</accession>
<gene>
    <name evidence="2" type="ORF">SDJN03_17669</name>
</gene>
<feature type="region of interest" description="Disordered" evidence="1">
    <location>
        <begin position="51"/>
        <end position="71"/>
    </location>
</feature>
<protein>
    <submittedName>
        <fullName evidence="2">Uncharacterized protein</fullName>
    </submittedName>
</protein>
<proteinExistence type="predicted"/>
<evidence type="ECO:0000256" key="1">
    <source>
        <dbReference type="SAM" id="MobiDB-lite"/>
    </source>
</evidence>
<reference evidence="2 3" key="1">
    <citation type="journal article" date="2021" name="Hortic Res">
        <title>The domestication of Cucurbita argyrosperma as revealed by the genome of its wild relative.</title>
        <authorList>
            <person name="Barrera-Redondo J."/>
            <person name="Sanchez-de la Vega G."/>
            <person name="Aguirre-Liguori J.A."/>
            <person name="Castellanos-Morales G."/>
            <person name="Gutierrez-Guerrero Y.T."/>
            <person name="Aguirre-Dugua X."/>
            <person name="Aguirre-Planter E."/>
            <person name="Tenaillon M.I."/>
            <person name="Lira-Saade R."/>
            <person name="Eguiarte L.E."/>
        </authorList>
    </citation>
    <scope>NUCLEOTIDE SEQUENCE [LARGE SCALE GENOMIC DNA]</scope>
    <source>
        <strain evidence="2">JBR-2021</strain>
    </source>
</reference>